<evidence type="ECO:0000256" key="1">
    <source>
        <dbReference type="ARBA" id="ARBA00004370"/>
    </source>
</evidence>
<name>A0A7S4B4E4_CHRCT</name>
<dbReference type="InterPro" id="IPR043130">
    <property type="entry name" value="CDP-OH_PTrfase_TM_dom"/>
</dbReference>
<keyword evidence="6" id="KW-1133">Transmembrane helix</keyword>
<reference evidence="7" key="1">
    <citation type="submission" date="2021-01" db="EMBL/GenBank/DDBJ databases">
        <authorList>
            <person name="Corre E."/>
            <person name="Pelletier E."/>
            <person name="Niang G."/>
            <person name="Scheremetjew M."/>
            <person name="Finn R."/>
            <person name="Kale V."/>
            <person name="Holt S."/>
            <person name="Cochrane G."/>
            <person name="Meng A."/>
            <person name="Brown T."/>
            <person name="Cohen L."/>
        </authorList>
    </citation>
    <scope>NUCLEOTIDE SEQUENCE</scope>
    <source>
        <strain evidence="7">CCMP645</strain>
    </source>
</reference>
<dbReference type="PANTHER" id="PTHR10414">
    <property type="entry name" value="ETHANOLAMINEPHOSPHOTRANSFERASE"/>
    <property type="match status" value="1"/>
</dbReference>
<dbReference type="GO" id="GO:0016780">
    <property type="term" value="F:phosphotransferase activity, for other substituted phosphate groups"/>
    <property type="evidence" value="ECO:0007669"/>
    <property type="project" value="InterPro"/>
</dbReference>
<dbReference type="InterPro" id="IPR000462">
    <property type="entry name" value="CDP-OH_P_trans"/>
</dbReference>
<dbReference type="Gene3D" id="1.20.120.1760">
    <property type="match status" value="1"/>
</dbReference>
<keyword evidence="3 5" id="KW-0808">Transferase</keyword>
<evidence type="ECO:0000256" key="5">
    <source>
        <dbReference type="RuleBase" id="RU003750"/>
    </source>
</evidence>
<evidence type="ECO:0000256" key="4">
    <source>
        <dbReference type="ARBA" id="ARBA00023136"/>
    </source>
</evidence>
<keyword evidence="4 6" id="KW-0472">Membrane</keyword>
<gene>
    <name evidence="7" type="ORF">PCAR00345_LOCUS6280</name>
</gene>
<dbReference type="InterPro" id="IPR048254">
    <property type="entry name" value="CDP_ALCOHOL_P_TRANSF_CS"/>
</dbReference>
<dbReference type="GO" id="GO:0008654">
    <property type="term" value="P:phospholipid biosynthetic process"/>
    <property type="evidence" value="ECO:0007669"/>
    <property type="project" value="InterPro"/>
</dbReference>
<dbReference type="PROSITE" id="PS00379">
    <property type="entry name" value="CDP_ALCOHOL_P_TRANSF"/>
    <property type="match status" value="1"/>
</dbReference>
<keyword evidence="6" id="KW-0812">Transmembrane</keyword>
<dbReference type="EMBL" id="HBIZ01010617">
    <property type="protein sequence ID" value="CAE0753693.1"/>
    <property type="molecule type" value="Transcribed_RNA"/>
</dbReference>
<sequence>MTSILYDTVLSPFYDRLVVIWPANVHPNAITILGGCACSLSIIAMQSGRWGVACIAYTLYHMFDNMDGKHARRTRQTSRFGKLLDHAIDGSVGITAACQICCECLFNYPEAIHFALCCGMGTMLTCHLAEYVSGIATLGTRFFSADELFLICSLALAWRSLAGTSLMHLGDDSYWCVQWSWTGGVAVMALLTVRSWTWLLGLAAFACVCMLASWPWPVVVYAPCFTVLLLSNSFG</sequence>
<comment type="similarity">
    <text evidence="2 5">Belongs to the CDP-alcohol phosphatidyltransferase class-I family.</text>
</comment>
<dbReference type="GO" id="GO:0016020">
    <property type="term" value="C:membrane"/>
    <property type="evidence" value="ECO:0007669"/>
    <property type="project" value="UniProtKB-SubCell"/>
</dbReference>
<dbReference type="PANTHER" id="PTHR10414:SF37">
    <property type="entry name" value="BB IN A BOXCAR, ISOFORM C"/>
    <property type="match status" value="1"/>
</dbReference>
<dbReference type="InterPro" id="IPR014472">
    <property type="entry name" value="CHOPT"/>
</dbReference>
<protein>
    <recommendedName>
        <fullName evidence="8">CDP-diacylglycerol--inositol 3-phosphatidyltransferase</fullName>
    </recommendedName>
</protein>
<accession>A0A7S4B4E4</accession>
<evidence type="ECO:0000313" key="7">
    <source>
        <dbReference type="EMBL" id="CAE0753693.1"/>
    </source>
</evidence>
<organism evidence="7">
    <name type="scientific">Chrysotila carterae</name>
    <name type="common">Marine alga</name>
    <name type="synonym">Syracosphaera carterae</name>
    <dbReference type="NCBI Taxonomy" id="13221"/>
    <lineage>
        <taxon>Eukaryota</taxon>
        <taxon>Haptista</taxon>
        <taxon>Haptophyta</taxon>
        <taxon>Prymnesiophyceae</taxon>
        <taxon>Isochrysidales</taxon>
        <taxon>Isochrysidaceae</taxon>
        <taxon>Chrysotila</taxon>
    </lineage>
</organism>
<evidence type="ECO:0000256" key="2">
    <source>
        <dbReference type="ARBA" id="ARBA00010441"/>
    </source>
</evidence>
<evidence type="ECO:0000256" key="6">
    <source>
        <dbReference type="SAM" id="Phobius"/>
    </source>
</evidence>
<proteinExistence type="inferred from homology"/>
<evidence type="ECO:0000256" key="3">
    <source>
        <dbReference type="ARBA" id="ARBA00022679"/>
    </source>
</evidence>
<feature type="transmembrane region" description="Helical" evidence="6">
    <location>
        <begin position="198"/>
        <end position="216"/>
    </location>
</feature>
<comment type="subcellular location">
    <subcellularLocation>
        <location evidence="1">Membrane</location>
    </subcellularLocation>
</comment>
<dbReference type="Pfam" id="PF01066">
    <property type="entry name" value="CDP-OH_P_transf"/>
    <property type="match status" value="1"/>
</dbReference>
<evidence type="ECO:0008006" key="8">
    <source>
        <dbReference type="Google" id="ProtNLM"/>
    </source>
</evidence>
<dbReference type="AlphaFoldDB" id="A0A7S4B4E4"/>